<dbReference type="GO" id="GO:0004806">
    <property type="term" value="F:triacylglycerol lipase activity"/>
    <property type="evidence" value="ECO:0007669"/>
    <property type="project" value="UniProtKB-EC"/>
</dbReference>
<dbReference type="PANTHER" id="PTHR34853:SF1">
    <property type="entry name" value="LIPASE 5"/>
    <property type="match status" value="1"/>
</dbReference>
<dbReference type="VEuPathDB" id="FungiDB:CJJ07_002582"/>
<dbReference type="AlphaFoldDB" id="A0A0L0NYP7"/>
<dbReference type="Pfam" id="PF03583">
    <property type="entry name" value="LIP"/>
    <property type="match status" value="1"/>
</dbReference>
<dbReference type="PANTHER" id="PTHR34853">
    <property type="match status" value="1"/>
</dbReference>
<dbReference type="SUPFAM" id="SSF53474">
    <property type="entry name" value="alpha/beta-Hydrolases"/>
    <property type="match status" value="1"/>
</dbReference>
<protein>
    <recommendedName>
        <fullName evidence="5">Triacylglycerol lipase</fullName>
    </recommendedName>
</protein>
<dbReference type="VEuPathDB" id="FungiDB:CJI96_0005203"/>
<proteinExistence type="predicted"/>
<dbReference type="GO" id="GO:0016042">
    <property type="term" value="P:lipid catabolic process"/>
    <property type="evidence" value="ECO:0007669"/>
    <property type="project" value="InterPro"/>
</dbReference>
<evidence type="ECO:0000256" key="1">
    <source>
        <dbReference type="ARBA" id="ARBA00023369"/>
    </source>
</evidence>
<feature type="transmembrane region" description="Helical" evidence="2">
    <location>
        <begin position="20"/>
        <end position="42"/>
    </location>
</feature>
<dbReference type="VEuPathDB" id="FungiDB:CJJ09_005245"/>
<keyword evidence="2" id="KW-1133">Transmembrane helix</keyword>
<dbReference type="VEuPathDB" id="FungiDB:CJI97_004239"/>
<keyword evidence="2" id="KW-0472">Membrane</keyword>
<dbReference type="VEuPathDB" id="FungiDB:QG37_04161"/>
<evidence type="ECO:0000313" key="4">
    <source>
        <dbReference type="Proteomes" id="UP000037122"/>
    </source>
</evidence>
<evidence type="ECO:0000313" key="3">
    <source>
        <dbReference type="EMBL" id="KND99098.1"/>
    </source>
</evidence>
<evidence type="ECO:0008006" key="5">
    <source>
        <dbReference type="Google" id="ProtNLM"/>
    </source>
</evidence>
<comment type="caution">
    <text evidence="3">The sequence shown here is derived from an EMBL/GenBank/DDBJ whole genome shotgun (WGS) entry which is preliminary data.</text>
</comment>
<dbReference type="Gene3D" id="1.10.260.130">
    <property type="match status" value="1"/>
</dbReference>
<comment type="catalytic activity">
    <reaction evidence="1">
        <text>a triacylglycerol + H2O = a diacylglycerol + a fatty acid + H(+)</text>
        <dbReference type="Rhea" id="RHEA:12044"/>
        <dbReference type="ChEBI" id="CHEBI:15377"/>
        <dbReference type="ChEBI" id="CHEBI:15378"/>
        <dbReference type="ChEBI" id="CHEBI:17855"/>
        <dbReference type="ChEBI" id="CHEBI:18035"/>
        <dbReference type="ChEBI" id="CHEBI:28868"/>
        <dbReference type="EC" id="3.1.1.3"/>
    </reaction>
    <physiologicalReaction direction="left-to-right" evidence="1">
        <dbReference type="Rhea" id="RHEA:12045"/>
    </physiologicalReaction>
</comment>
<keyword evidence="2" id="KW-0812">Transmembrane</keyword>
<dbReference type="Proteomes" id="UP000037122">
    <property type="component" value="Unassembled WGS sequence"/>
</dbReference>
<dbReference type="EMBL" id="LGST01000027">
    <property type="protein sequence ID" value="KND99098.1"/>
    <property type="molecule type" value="Genomic_DNA"/>
</dbReference>
<dbReference type="InterPro" id="IPR029058">
    <property type="entry name" value="AB_hydrolase_fold"/>
</dbReference>
<reference evidence="4" key="1">
    <citation type="journal article" date="2015" name="BMC Genomics">
        <title>Draft genome of a commonly misdiagnosed multidrug resistant pathogen Candida auris.</title>
        <authorList>
            <person name="Chatterjee S."/>
            <person name="Alampalli S.V."/>
            <person name="Nageshan R.K."/>
            <person name="Chettiar S.T."/>
            <person name="Joshi S."/>
            <person name="Tatu U.S."/>
        </authorList>
    </citation>
    <scope>NUCLEOTIDE SEQUENCE [LARGE SCALE GENOMIC DNA]</scope>
    <source>
        <strain evidence="4">6684</strain>
    </source>
</reference>
<evidence type="ECO:0000256" key="2">
    <source>
        <dbReference type="SAM" id="Phobius"/>
    </source>
</evidence>
<name>A0A0L0NYP7_CANAR</name>
<gene>
    <name evidence="3" type="ORF">QG37_04161</name>
</gene>
<accession>A0A0L0NYP7</accession>
<dbReference type="Gene3D" id="3.40.50.1820">
    <property type="entry name" value="alpha/beta hydrolase"/>
    <property type="match status" value="1"/>
</dbReference>
<dbReference type="VEuPathDB" id="FungiDB:B9J08_004175"/>
<organism evidence="3 4">
    <name type="scientific">Candidozyma auris</name>
    <name type="common">Yeast</name>
    <name type="synonym">Candida auris</name>
    <dbReference type="NCBI Taxonomy" id="498019"/>
    <lineage>
        <taxon>Eukaryota</taxon>
        <taxon>Fungi</taxon>
        <taxon>Dikarya</taxon>
        <taxon>Ascomycota</taxon>
        <taxon>Saccharomycotina</taxon>
        <taxon>Pichiomycetes</taxon>
        <taxon>Metschnikowiaceae</taxon>
        <taxon>Candidozyma</taxon>
    </lineage>
</organism>
<dbReference type="InterPro" id="IPR005152">
    <property type="entry name" value="Lipase_secreted"/>
</dbReference>
<sequence length="551" mass="60184">MTNIPQSRQLYIKKNVSIAFLYQVMRFLLLVLWAAVSLALSIKPPLAPTQDLFYDVPANVSGYKNGDIIKWRTPPAQLRSIYFPMNVKNAWQLLVKTEDSFGNPTAFVTTVMEPYNAIPSKVLSYQAFEDSACLDCSPSYSVLYGASMNTIGIQYEVALMEIGLSKNWYVVLPDYEGPKSAFGVGPQSGKATLDSIRAALASHDFTGIDGDAKVGLFGYSGGSIACGWASQLQPSYAPELKKLIAGAAFGGFVTNITLTAISIDGTSFSGIAVAAMNGIIQEFSSLKSIFVNQINLDKLSLFYEAKTLCLKQLGGVYHYVELFTGANPWMYQGTRFFGIPQVAAVIMNTTLAVAQSDGVPEVPLFIFQGQQDEVVPLEQPQRAFDNWCSWGAPSIEFALSSSSGHVLEGATGFGAAFAWLEKIFDGHIPVEGCTRTIRKSNLLYPGADANYRQFLDTLVKGIFGAKIGQDTDNLSESTMLSKVLAYVLSEWFSLMNPLPQPQVAFALSNSTARNETESRVFKGLGDVVRLWKSTGVNPWSVLQRNETISLR</sequence>